<feature type="chain" id="PRO_5040945027" evidence="3">
    <location>
        <begin position="18"/>
        <end position="673"/>
    </location>
</feature>
<evidence type="ECO:0000256" key="3">
    <source>
        <dbReference type="SAM" id="SignalP"/>
    </source>
</evidence>
<feature type="transmembrane region" description="Helical" evidence="2">
    <location>
        <begin position="101"/>
        <end position="120"/>
    </location>
</feature>
<keyword evidence="2" id="KW-1133">Transmembrane helix</keyword>
<gene>
    <name evidence="4" type="ORF">TrLO_g7949</name>
</gene>
<keyword evidence="2" id="KW-0472">Membrane</keyword>
<feature type="transmembrane region" description="Helical" evidence="2">
    <location>
        <begin position="265"/>
        <end position="285"/>
    </location>
</feature>
<protein>
    <submittedName>
        <fullName evidence="4">Uncharacterized protein</fullName>
    </submittedName>
</protein>
<organism evidence="4 5">
    <name type="scientific">Triparma laevis f. longispina</name>
    <dbReference type="NCBI Taxonomy" id="1714387"/>
    <lineage>
        <taxon>Eukaryota</taxon>
        <taxon>Sar</taxon>
        <taxon>Stramenopiles</taxon>
        <taxon>Ochrophyta</taxon>
        <taxon>Bolidophyceae</taxon>
        <taxon>Parmales</taxon>
        <taxon>Triparmaceae</taxon>
        <taxon>Triparma</taxon>
    </lineage>
</organism>
<proteinExistence type="predicted"/>
<keyword evidence="5" id="KW-1185">Reference proteome</keyword>
<dbReference type="OrthoDB" id="49098at2759"/>
<evidence type="ECO:0000313" key="5">
    <source>
        <dbReference type="Proteomes" id="UP001165122"/>
    </source>
</evidence>
<feature type="signal peptide" evidence="3">
    <location>
        <begin position="1"/>
        <end position="17"/>
    </location>
</feature>
<name>A0A9W7KVN1_9STRA</name>
<keyword evidence="3" id="KW-0732">Signal</keyword>
<feature type="region of interest" description="Disordered" evidence="1">
    <location>
        <begin position="648"/>
        <end position="673"/>
    </location>
</feature>
<comment type="caution">
    <text evidence="4">The sequence shown here is derived from an EMBL/GenBank/DDBJ whole genome shotgun (WGS) entry which is preliminary data.</text>
</comment>
<feature type="compositionally biased region" description="Acidic residues" evidence="1">
    <location>
        <begin position="660"/>
        <end position="673"/>
    </location>
</feature>
<feature type="transmembrane region" description="Helical" evidence="2">
    <location>
        <begin position="223"/>
        <end position="244"/>
    </location>
</feature>
<dbReference type="AlphaFoldDB" id="A0A9W7KVN1"/>
<reference evidence="5" key="1">
    <citation type="journal article" date="2023" name="Commun. Biol.">
        <title>Genome analysis of Parmales, the sister group of diatoms, reveals the evolutionary specialization of diatoms from phago-mixotrophs to photoautotrophs.</title>
        <authorList>
            <person name="Ban H."/>
            <person name="Sato S."/>
            <person name="Yoshikawa S."/>
            <person name="Yamada K."/>
            <person name="Nakamura Y."/>
            <person name="Ichinomiya M."/>
            <person name="Sato N."/>
            <person name="Blanc-Mathieu R."/>
            <person name="Endo H."/>
            <person name="Kuwata A."/>
            <person name="Ogata H."/>
        </authorList>
    </citation>
    <scope>NUCLEOTIDE SEQUENCE [LARGE SCALE GENOMIC DNA]</scope>
    <source>
        <strain evidence="5">NIES 3700</strain>
    </source>
</reference>
<dbReference type="EMBL" id="BRXW01000190">
    <property type="protein sequence ID" value="GMI13352.1"/>
    <property type="molecule type" value="Genomic_DNA"/>
</dbReference>
<keyword evidence="2" id="KW-0812">Transmembrane</keyword>
<dbReference type="Proteomes" id="UP001165122">
    <property type="component" value="Unassembled WGS sequence"/>
</dbReference>
<sequence>MWLRLAVFLCCSTTPHSFLFPIRPRTHLKTFSPRSICPAHSPYRVDSDWSPGDGSDRVKVLSDFDLYVNKYEDASRDKVALGAAATRPVDVCRTIASGRKLLLNIVFQYVVVPLLLTFLFDGITTKYKTSQTLNRFHFDSFLINRVLHGLFVTLPCTVALRQRTSPTTQNNPTKTKSDPPTLLVDPTISFDDEEDNNSRINRIPPALLLTTSLPQTLYHVVNLAPSPLLTALSYLTSLTVYFQYMPLYYGFSQSYRNFIRRLTKAVFYFLLPYTMIVSGGLRIGFGCGGGVGGSGGGVAAKLLGSMGILNLLGFSRLIKIEISHDVPLTDVGKVQPQLLKERTKLRVRLRWRNPKPMKNHLEYLLFDSLTTPLSKRDPSLVFRRRRAVLNPIESSNKLIRKEYEHGVETRKMGGVPDPDSPMTDRSSWIEKAALFRAEKHEDDLGSGDIKDPLGLAVQQTLGVGASFSFDYNDIDDLESDDQVVHVLRARCALSAVKRARWLFDPERANAVIEQVSEPEQNAAKARLVSEAEAELEELAAIVESMTVVGLDAPKGSAIDFMEVRQQDMSFYQPAPSSMDDVIGEIVKIEFGDVGGEEEGEEGGVVLSFSEKNLAILKAFREKKEEVVEGRGEGSDADFVKSWVDQKLGLNDDGTKRNGGDGDDDDDDVGLYIA</sequence>
<evidence type="ECO:0000256" key="1">
    <source>
        <dbReference type="SAM" id="MobiDB-lite"/>
    </source>
</evidence>
<accession>A0A9W7KVN1</accession>
<evidence type="ECO:0000256" key="2">
    <source>
        <dbReference type="SAM" id="Phobius"/>
    </source>
</evidence>
<evidence type="ECO:0000313" key="4">
    <source>
        <dbReference type="EMBL" id="GMI13352.1"/>
    </source>
</evidence>